<feature type="domain" description="GDS1 winged helix" evidence="2">
    <location>
        <begin position="182"/>
        <end position="275"/>
    </location>
</feature>
<dbReference type="InterPro" id="IPR057511">
    <property type="entry name" value="WH_GDS1"/>
</dbReference>
<protein>
    <recommendedName>
        <fullName evidence="2">GDS1 winged helix domain-containing protein</fullName>
    </recommendedName>
</protein>
<dbReference type="EMBL" id="CAWUHB010000030">
    <property type="protein sequence ID" value="CAK7224230.1"/>
    <property type="molecule type" value="Genomic_DNA"/>
</dbReference>
<proteinExistence type="predicted"/>
<accession>A0ABP0BX39</accession>
<keyword evidence="4" id="KW-1185">Reference proteome</keyword>
<feature type="compositionally biased region" description="Polar residues" evidence="1">
    <location>
        <begin position="114"/>
        <end position="123"/>
    </location>
</feature>
<feature type="region of interest" description="Disordered" evidence="1">
    <location>
        <begin position="26"/>
        <end position="174"/>
    </location>
</feature>
<feature type="compositionally biased region" description="Low complexity" evidence="1">
    <location>
        <begin position="94"/>
        <end position="108"/>
    </location>
</feature>
<organism evidence="3 4">
    <name type="scientific">Sporothrix curviconia</name>
    <dbReference type="NCBI Taxonomy" id="1260050"/>
    <lineage>
        <taxon>Eukaryota</taxon>
        <taxon>Fungi</taxon>
        <taxon>Dikarya</taxon>
        <taxon>Ascomycota</taxon>
        <taxon>Pezizomycotina</taxon>
        <taxon>Sordariomycetes</taxon>
        <taxon>Sordariomycetidae</taxon>
        <taxon>Ophiostomatales</taxon>
        <taxon>Ophiostomataceae</taxon>
        <taxon>Sporothrix</taxon>
    </lineage>
</organism>
<feature type="compositionally biased region" description="Basic residues" evidence="1">
    <location>
        <begin position="348"/>
        <end position="364"/>
    </location>
</feature>
<evidence type="ECO:0000259" key="2">
    <source>
        <dbReference type="Pfam" id="PF25318"/>
    </source>
</evidence>
<feature type="region of interest" description="Disordered" evidence="1">
    <location>
        <begin position="296"/>
        <end position="405"/>
    </location>
</feature>
<dbReference type="Pfam" id="PF25318">
    <property type="entry name" value="WHD_GDS1"/>
    <property type="match status" value="1"/>
</dbReference>
<feature type="compositionally biased region" description="Polar residues" evidence="1">
    <location>
        <begin position="78"/>
        <end position="92"/>
    </location>
</feature>
<gene>
    <name evidence="3" type="ORF">SCUCBS95973_005446</name>
</gene>
<evidence type="ECO:0000313" key="3">
    <source>
        <dbReference type="EMBL" id="CAK7224230.1"/>
    </source>
</evidence>
<evidence type="ECO:0000313" key="4">
    <source>
        <dbReference type="Proteomes" id="UP001642405"/>
    </source>
</evidence>
<feature type="compositionally biased region" description="Low complexity" evidence="1">
    <location>
        <begin position="134"/>
        <end position="161"/>
    </location>
</feature>
<name>A0ABP0BX39_9PEZI</name>
<sequence length="499" mass="53791">MPYNTRRKSLSLPSLGIHVPVTHAARDAARAAAAAATAASRPATSNANSTNSANNANSTSPVASSTPSSSNNTASAAGQRQLTSVSDTSKTNMAPPSTSTIAASSLSPKRASSAVDSSPSQQPSSKRTKRSHSSSESISSVLATAASKSSAVAKPVAVATPPQSPKRQASVEMDDVEEVEIDMDKVKDDIVEAVIIQLKSTGNRPHLIKELSAILMHQLKSVQQSANPCAIISSRLASYMKRPCWSTLQKCPLTKELETIHPRRTYYFLTTCPHLPLPDALSVHFIVPRTSIVTPPLSSAASGSEATEEERRRELSPSPEVDLSAPEFDDLDDDLPMPGTPNASLSHRYPRYPRFSRYHHHHRSSSSYSSRNHRGASPPLEKDEKEFTQTAEGLQKQKHAAKGSLLSPATIAAQAAPPSNSMYLDDAGRDESLLFDSESRHIDQFALMTSPAMRPIFSLGPKRDTEAEGWAKLDSMVSGWDQCPESIELDELDCLLDEF</sequence>
<reference evidence="3 4" key="1">
    <citation type="submission" date="2024-01" db="EMBL/GenBank/DDBJ databases">
        <authorList>
            <person name="Allen C."/>
            <person name="Tagirdzhanova G."/>
        </authorList>
    </citation>
    <scope>NUCLEOTIDE SEQUENCE [LARGE SCALE GENOMIC DNA]</scope>
</reference>
<evidence type="ECO:0000256" key="1">
    <source>
        <dbReference type="SAM" id="MobiDB-lite"/>
    </source>
</evidence>
<comment type="caution">
    <text evidence="3">The sequence shown here is derived from an EMBL/GenBank/DDBJ whole genome shotgun (WGS) entry which is preliminary data.</text>
</comment>
<feature type="compositionally biased region" description="Low complexity" evidence="1">
    <location>
        <begin position="30"/>
        <end position="77"/>
    </location>
</feature>
<dbReference type="Proteomes" id="UP001642405">
    <property type="component" value="Unassembled WGS sequence"/>
</dbReference>